<keyword evidence="1" id="KW-0238">DNA-binding</keyword>
<feature type="region of interest" description="Disordered" evidence="2">
    <location>
        <begin position="1"/>
        <end position="24"/>
    </location>
</feature>
<dbReference type="PROSITE" id="PS50118">
    <property type="entry name" value="HMG_BOX_2"/>
    <property type="match status" value="1"/>
</dbReference>
<evidence type="ECO:0000313" key="4">
    <source>
        <dbReference type="EMBL" id="RIA85561.1"/>
    </source>
</evidence>
<feature type="domain" description="HMG box" evidence="3">
    <location>
        <begin position="20"/>
        <end position="85"/>
    </location>
</feature>
<evidence type="ECO:0000256" key="1">
    <source>
        <dbReference type="PROSITE-ProRule" id="PRU00267"/>
    </source>
</evidence>
<reference evidence="4 5" key="1">
    <citation type="submission" date="2018-06" db="EMBL/GenBank/DDBJ databases">
        <title>Comparative genomics reveals the genomic features of Rhizophagus irregularis, R. cerebriforme, R. diaphanum and Gigaspora rosea, and their symbiotic lifestyle signature.</title>
        <authorList>
            <person name="Morin E."/>
            <person name="San Clemente H."/>
            <person name="Chen E.C.H."/>
            <person name="De La Providencia I."/>
            <person name="Hainaut M."/>
            <person name="Kuo A."/>
            <person name="Kohler A."/>
            <person name="Murat C."/>
            <person name="Tang N."/>
            <person name="Roy S."/>
            <person name="Loubradou J."/>
            <person name="Henrissat B."/>
            <person name="Grigoriev I.V."/>
            <person name="Corradi N."/>
            <person name="Roux C."/>
            <person name="Martin F.M."/>
        </authorList>
    </citation>
    <scope>NUCLEOTIDE SEQUENCE [LARGE SCALE GENOMIC DNA]</scope>
    <source>
        <strain evidence="4 5">DAOM 227022</strain>
    </source>
</reference>
<dbReference type="Gene3D" id="1.10.30.10">
    <property type="entry name" value="High mobility group box domain"/>
    <property type="match status" value="1"/>
</dbReference>
<evidence type="ECO:0000259" key="3">
    <source>
        <dbReference type="PROSITE" id="PS50118"/>
    </source>
</evidence>
<keyword evidence="5" id="KW-1185">Reference proteome</keyword>
<dbReference type="InterPro" id="IPR009071">
    <property type="entry name" value="HMG_box_dom"/>
</dbReference>
<name>A0A397SRV2_9GLOM</name>
<gene>
    <name evidence="4" type="ORF">C1645_741486</name>
</gene>
<dbReference type="InterPro" id="IPR036910">
    <property type="entry name" value="HMG_box_dom_sf"/>
</dbReference>
<evidence type="ECO:0000313" key="5">
    <source>
        <dbReference type="Proteomes" id="UP000265703"/>
    </source>
</evidence>
<accession>A0A397SRV2</accession>
<organism evidence="4 5">
    <name type="scientific">Glomus cerebriforme</name>
    <dbReference type="NCBI Taxonomy" id="658196"/>
    <lineage>
        <taxon>Eukaryota</taxon>
        <taxon>Fungi</taxon>
        <taxon>Fungi incertae sedis</taxon>
        <taxon>Mucoromycota</taxon>
        <taxon>Glomeromycotina</taxon>
        <taxon>Glomeromycetes</taxon>
        <taxon>Glomerales</taxon>
        <taxon>Glomeraceae</taxon>
        <taxon>Glomus</taxon>
    </lineage>
</organism>
<dbReference type="Proteomes" id="UP000265703">
    <property type="component" value="Unassembled WGS sequence"/>
</dbReference>
<dbReference type="EMBL" id="QKYT01000418">
    <property type="protein sequence ID" value="RIA85561.1"/>
    <property type="molecule type" value="Genomic_DNA"/>
</dbReference>
<evidence type="ECO:0000256" key="2">
    <source>
        <dbReference type="SAM" id="MobiDB-lite"/>
    </source>
</evidence>
<dbReference type="AlphaFoldDB" id="A0A397SRV2"/>
<feature type="DNA-binding region" description="HMG box" evidence="1">
    <location>
        <begin position="20"/>
        <end position="85"/>
    </location>
</feature>
<proteinExistence type="predicted"/>
<protein>
    <recommendedName>
        <fullName evidence="3">HMG box domain-containing protein</fullName>
    </recommendedName>
</protein>
<sequence length="136" mass="16360">MGKSKKKQPNSKKNSKPQYEKRTKNPWLLFVKDFGKEDNEKRRTKLLKNAKPKWDSMEPSDKRKYFQEAEYLKYRKQIEDTQQYDLNVKFPPKVSRGDDPFIIENNDTMSAKFLIDELNQIVTKNYDEFINDINED</sequence>
<dbReference type="GO" id="GO:0005634">
    <property type="term" value="C:nucleus"/>
    <property type="evidence" value="ECO:0007669"/>
    <property type="project" value="UniProtKB-UniRule"/>
</dbReference>
<comment type="caution">
    <text evidence="4">The sequence shown here is derived from an EMBL/GenBank/DDBJ whole genome shotgun (WGS) entry which is preliminary data.</text>
</comment>
<feature type="compositionally biased region" description="Basic residues" evidence="2">
    <location>
        <begin position="1"/>
        <end position="15"/>
    </location>
</feature>
<dbReference type="GO" id="GO:0003677">
    <property type="term" value="F:DNA binding"/>
    <property type="evidence" value="ECO:0007669"/>
    <property type="project" value="UniProtKB-UniRule"/>
</dbReference>
<dbReference type="SUPFAM" id="SSF47095">
    <property type="entry name" value="HMG-box"/>
    <property type="match status" value="1"/>
</dbReference>
<keyword evidence="1" id="KW-0539">Nucleus</keyword>